<sequence length="1732" mass="193587">MDNVHMTLGVPFYWMLLLVTTGFCHFPDPNIRLDRCLRTDETLSWNRTFHFNNHSLNLTLEVTDRPSHWILNYIFAIIAHERLGYQNITFVERTWSNPSDSINRLMCPDENCTELPEAHVNLEVWLPLGTTPSFWAPPTKVTDHGPLGPVSRWALLLSPAFVSQTQNLQRPNLESTCDPVIRSAFRQNREAFGTSLNLGNAENHSVMPNVQSNATAKMLSVSWYMNGVDSVQNCDRLGSQSSTTQDWQPSSTNFFSPYCRFEAQQATKLTWAKLQRSVPLIHQLVSRINLTQAEYDGLLNATRSPREFASIAQLRTHYYDLACGWVRRHQNHWKWWTVDWDRKQTLTISGLFSSHGKWVYPTLHHVAKAAVDYVNNASDYFANTEYALQLDVRNLTCVKDVVVNDLFDMLFGSSDVKMVGIIAALCSDVIEPVIDVAKQRRILVVSPTAESDRINQPSGDSYFFRTIPSMRNVNMALIRVFRNWSWQRVAVFREDEHFFNPGAFQKNNIDIIIDSEMSESQLTYTFVKRIMEEMIGHNSRIFIIEHFARGTALILCVAYHLGLHFDLGYVWFINSWLVGEWWKAPGVMPTECTESQMMSITSWTFSMTQQLAIAPSLHASMRPRNGPYIPGYHDYDIYTYESVIVLARALVVLLQKHPRAISVLEGPATAAAYRDLVSKTRIVYTLFEDKRSRNASREAIGFSTDRPTGSFYGSHPNSSQEISYLQFNVFHDRNADFWLLQQRQINTTKSIAAIFVNPTSHNFPYGLTGPSELPSLDDFNRFVSEKWLGQIHWGGNGGIPGDGSDTGEGCMVGWISRLLGVNCPTAVVLFFISLVLLIALPLFTLFIVYYRRKLKEAERLIRQPYEELCAELADIDIPASDIYLNRRVGQGAFGMVYGGEAKRKGTWEAVAVKVIGSKASYEGKKDFLSEAKLMRNLDHKNVVRLIGICLHPPENHLYLIMEVMLLGDLRTYLLSRRVMAQQSPDHEDIRPSTLTRMATDIAEGVGYLHSKSLVHRDIACRNCLVGSDRMVKIGDFGLTRQLSNLETEGYYRFTRNCQLPIRWMSPEIFQFGVFSVQSDLWSYGIVLYEIITFGVHPYEGLDEVMVVEGVKQNRLSILDFLPSAAINTPIAALIGQCCQFQWQHRPASMDYINQRLRENPECVRPFLTDEPPKPTSRIDALPFQPGAGACMMSENALVSDGPNPSTNMAGAVNVTDTVSNNHSTGTIGLAAVRGFHSTTGSLVGAGRSSLAYYSADSFPEATSAALRLLAADVAHPSGRRRHKTADNAVNKERNTFLRRGTSSSSGDGGSHMKLETGSNIRNPKYPVFDLNPAFLQGWSASSDVPPSSAAHRSNKLEKSRHILFGKSESVDQGAAELVPILSTQKQTSMCYTELRGSPRPTITGTRIHSRYNGPVVLPEVVSGVSFHPACHEQPNGVLASNPRSLSTGHLIGGQHQENFVCNRTKSAPEHHPHGFDRESSTKLTPLPSVRRCNCPESNPCEHDLLNLPSTPSFVSGWKSAGRFVPSSARYVVGSAAQRLRSLLRAFARSRKGDVSRCDGSNLRSTKSSICCRAVDFPNENELNSTQLTQLRSDSNQFSTSCPPLLLTRLPQVGPERIGCLHGLSVTETSVTPASAPPVQQYFFSFDSFTDVNADSTNSRFPPATSNASASQYPSTDCSMIPPVTFLHAVEVSPIALHLERQTPSPTVNTTSSSPPRTPSSSLVSHDHCSYFV</sequence>
<feature type="chain" id="PRO_5020273001" description="Protein kinase domain-containing protein" evidence="9">
    <location>
        <begin position="23"/>
        <end position="1732"/>
    </location>
</feature>
<comment type="caution">
    <text evidence="11">The sequence shown here is derived from an EMBL/GenBank/DDBJ whole genome shotgun (WGS) entry which is preliminary data.</text>
</comment>
<dbReference type="InterPro" id="IPR028082">
    <property type="entry name" value="Peripla_BP_I"/>
</dbReference>
<feature type="compositionally biased region" description="Low complexity" evidence="7">
    <location>
        <begin position="1702"/>
        <end position="1721"/>
    </location>
</feature>
<name>A0A4S2LAG9_OPIFE</name>
<keyword evidence="9" id="KW-0732">Signal</keyword>
<dbReference type="SMART" id="SM00219">
    <property type="entry name" value="TyrKc"/>
    <property type="match status" value="1"/>
</dbReference>
<evidence type="ECO:0000259" key="10">
    <source>
        <dbReference type="PROSITE" id="PS50011"/>
    </source>
</evidence>
<evidence type="ECO:0000256" key="7">
    <source>
        <dbReference type="SAM" id="MobiDB-lite"/>
    </source>
</evidence>
<dbReference type="PROSITE" id="PS50011">
    <property type="entry name" value="PROTEIN_KINASE_DOM"/>
    <property type="match status" value="1"/>
</dbReference>
<dbReference type="Pfam" id="PF07714">
    <property type="entry name" value="PK_Tyr_Ser-Thr"/>
    <property type="match status" value="1"/>
</dbReference>
<accession>A0A4S2LAG9</accession>
<dbReference type="InterPro" id="IPR020635">
    <property type="entry name" value="Tyr_kinase_cat_dom"/>
</dbReference>
<dbReference type="PRINTS" id="PR00109">
    <property type="entry name" value="TYRKINASE"/>
</dbReference>
<feature type="transmembrane region" description="Helical" evidence="8">
    <location>
        <begin position="826"/>
        <end position="850"/>
    </location>
</feature>
<evidence type="ECO:0000313" key="12">
    <source>
        <dbReference type="Proteomes" id="UP000308267"/>
    </source>
</evidence>
<dbReference type="PROSITE" id="PS00107">
    <property type="entry name" value="PROTEIN_KINASE_ATP"/>
    <property type="match status" value="1"/>
</dbReference>
<evidence type="ECO:0000256" key="3">
    <source>
        <dbReference type="ARBA" id="ARBA00022989"/>
    </source>
</evidence>
<dbReference type="GO" id="GO:0005524">
    <property type="term" value="F:ATP binding"/>
    <property type="evidence" value="ECO:0007669"/>
    <property type="project" value="UniProtKB-UniRule"/>
</dbReference>
<keyword evidence="4 8" id="KW-0472">Membrane</keyword>
<feature type="binding site" evidence="6">
    <location>
        <position position="913"/>
    </location>
    <ligand>
        <name>ATP</name>
        <dbReference type="ChEBI" id="CHEBI:30616"/>
    </ligand>
</feature>
<reference evidence="11 12" key="1">
    <citation type="journal article" date="2019" name="BMC Genomics">
        <title>New insights from Opisthorchis felineus genome: update on genomics of the epidemiologically important liver flukes.</title>
        <authorList>
            <person name="Ershov N.I."/>
            <person name="Mordvinov V.A."/>
            <person name="Prokhortchouk E.B."/>
            <person name="Pakharukova M.Y."/>
            <person name="Gunbin K.V."/>
            <person name="Ustyantsev K."/>
            <person name="Genaev M.A."/>
            <person name="Blinov A.G."/>
            <person name="Mazur A."/>
            <person name="Boulygina E."/>
            <person name="Tsygankova S."/>
            <person name="Khrameeva E."/>
            <person name="Chekanov N."/>
            <person name="Fan G."/>
            <person name="Xiao A."/>
            <person name="Zhang H."/>
            <person name="Xu X."/>
            <person name="Yang H."/>
            <person name="Solovyev V."/>
            <person name="Lee S.M."/>
            <person name="Liu X."/>
            <person name="Afonnikov D.A."/>
            <person name="Skryabin K.G."/>
        </authorList>
    </citation>
    <scope>NUCLEOTIDE SEQUENCE [LARGE SCALE GENOMIC DNA]</scope>
    <source>
        <strain evidence="11">AK-0245</strain>
        <tissue evidence="11">Whole organism</tissue>
    </source>
</reference>
<evidence type="ECO:0000256" key="4">
    <source>
        <dbReference type="ARBA" id="ARBA00023136"/>
    </source>
</evidence>
<dbReference type="SUPFAM" id="SSF56112">
    <property type="entry name" value="Protein kinase-like (PK-like)"/>
    <property type="match status" value="1"/>
</dbReference>
<dbReference type="InterPro" id="IPR000719">
    <property type="entry name" value="Prot_kinase_dom"/>
</dbReference>
<dbReference type="InterPro" id="IPR008266">
    <property type="entry name" value="Tyr_kinase_AS"/>
</dbReference>
<dbReference type="Gene3D" id="3.30.200.20">
    <property type="entry name" value="Phosphorylase Kinase, domain 1"/>
    <property type="match status" value="1"/>
</dbReference>
<evidence type="ECO:0000256" key="9">
    <source>
        <dbReference type="SAM" id="SignalP"/>
    </source>
</evidence>
<dbReference type="OrthoDB" id="73209at2759"/>
<keyword evidence="6" id="KW-0547">Nucleotide-binding</keyword>
<evidence type="ECO:0000256" key="2">
    <source>
        <dbReference type="ARBA" id="ARBA00022692"/>
    </source>
</evidence>
<dbReference type="Pfam" id="PF01094">
    <property type="entry name" value="ANF_receptor"/>
    <property type="match status" value="1"/>
</dbReference>
<evidence type="ECO:0000313" key="11">
    <source>
        <dbReference type="EMBL" id="TGZ60103.1"/>
    </source>
</evidence>
<dbReference type="InterPro" id="IPR001828">
    <property type="entry name" value="ANF_lig-bd_rcpt"/>
</dbReference>
<dbReference type="STRING" id="147828.A0A4S2LAG9"/>
<evidence type="ECO:0000256" key="1">
    <source>
        <dbReference type="ARBA" id="ARBA00004167"/>
    </source>
</evidence>
<dbReference type="InterPro" id="IPR017441">
    <property type="entry name" value="Protein_kinase_ATP_BS"/>
</dbReference>
<keyword evidence="2 8" id="KW-0812">Transmembrane</keyword>
<evidence type="ECO:0000256" key="8">
    <source>
        <dbReference type="SAM" id="Phobius"/>
    </source>
</evidence>
<dbReference type="PANTHER" id="PTHR24416:SF489">
    <property type="entry name" value="PROTEIN KINASE DOMAIN-CONTAINING PROTEIN"/>
    <property type="match status" value="1"/>
</dbReference>
<evidence type="ECO:0000256" key="5">
    <source>
        <dbReference type="ARBA" id="ARBA00051243"/>
    </source>
</evidence>
<dbReference type="GO" id="GO:0007169">
    <property type="term" value="P:cell surface receptor protein tyrosine kinase signaling pathway"/>
    <property type="evidence" value="ECO:0007669"/>
    <property type="project" value="TreeGrafter"/>
</dbReference>
<organism evidence="11 12">
    <name type="scientific">Opisthorchis felineus</name>
    <dbReference type="NCBI Taxonomy" id="147828"/>
    <lineage>
        <taxon>Eukaryota</taxon>
        <taxon>Metazoa</taxon>
        <taxon>Spiralia</taxon>
        <taxon>Lophotrochozoa</taxon>
        <taxon>Platyhelminthes</taxon>
        <taxon>Trematoda</taxon>
        <taxon>Digenea</taxon>
        <taxon>Opisthorchiida</taxon>
        <taxon>Opisthorchiata</taxon>
        <taxon>Opisthorchiidae</taxon>
        <taxon>Opisthorchis</taxon>
    </lineage>
</organism>
<dbReference type="Gene3D" id="3.40.50.2300">
    <property type="match status" value="2"/>
</dbReference>
<dbReference type="CDD" id="cd00192">
    <property type="entry name" value="PTKc"/>
    <property type="match status" value="1"/>
</dbReference>
<dbReference type="Gene3D" id="1.10.510.10">
    <property type="entry name" value="Transferase(Phosphotransferase) domain 1"/>
    <property type="match status" value="1"/>
</dbReference>
<dbReference type="InterPro" id="IPR050122">
    <property type="entry name" value="RTK"/>
</dbReference>
<keyword evidence="12" id="KW-1185">Reference proteome</keyword>
<feature type="signal peptide" evidence="9">
    <location>
        <begin position="1"/>
        <end position="22"/>
    </location>
</feature>
<evidence type="ECO:0000256" key="6">
    <source>
        <dbReference type="PROSITE-ProRule" id="PRU10141"/>
    </source>
</evidence>
<dbReference type="InterPro" id="IPR011009">
    <property type="entry name" value="Kinase-like_dom_sf"/>
</dbReference>
<dbReference type="SUPFAM" id="SSF53822">
    <property type="entry name" value="Periplasmic binding protein-like I"/>
    <property type="match status" value="1"/>
</dbReference>
<comment type="catalytic activity">
    <reaction evidence="5">
        <text>L-tyrosyl-[protein] + ATP = O-phospho-L-tyrosyl-[protein] + ADP + H(+)</text>
        <dbReference type="Rhea" id="RHEA:10596"/>
        <dbReference type="Rhea" id="RHEA-COMP:10136"/>
        <dbReference type="Rhea" id="RHEA-COMP:20101"/>
        <dbReference type="ChEBI" id="CHEBI:15378"/>
        <dbReference type="ChEBI" id="CHEBI:30616"/>
        <dbReference type="ChEBI" id="CHEBI:46858"/>
        <dbReference type="ChEBI" id="CHEBI:61978"/>
        <dbReference type="ChEBI" id="CHEBI:456216"/>
        <dbReference type="EC" id="2.7.10.1"/>
    </reaction>
</comment>
<gene>
    <name evidence="11" type="ORF">CRM22_008729</name>
</gene>
<dbReference type="EMBL" id="SJOL01008583">
    <property type="protein sequence ID" value="TGZ60103.1"/>
    <property type="molecule type" value="Genomic_DNA"/>
</dbReference>
<comment type="subcellular location">
    <subcellularLocation>
        <location evidence="1">Membrane</location>
        <topology evidence="1">Single-pass membrane protein</topology>
    </subcellularLocation>
</comment>
<keyword evidence="6" id="KW-0067">ATP-binding</keyword>
<dbReference type="PANTHER" id="PTHR24416">
    <property type="entry name" value="TYROSINE-PROTEIN KINASE RECEPTOR"/>
    <property type="match status" value="1"/>
</dbReference>
<feature type="region of interest" description="Disordered" evidence="7">
    <location>
        <begin position="1699"/>
        <end position="1725"/>
    </location>
</feature>
<proteinExistence type="predicted"/>
<dbReference type="GO" id="GO:0004714">
    <property type="term" value="F:transmembrane receptor protein tyrosine kinase activity"/>
    <property type="evidence" value="ECO:0007669"/>
    <property type="project" value="UniProtKB-EC"/>
</dbReference>
<protein>
    <recommendedName>
        <fullName evidence="10">Protein kinase domain-containing protein</fullName>
    </recommendedName>
</protein>
<dbReference type="GO" id="GO:0043235">
    <property type="term" value="C:receptor complex"/>
    <property type="evidence" value="ECO:0007669"/>
    <property type="project" value="TreeGrafter"/>
</dbReference>
<feature type="region of interest" description="Disordered" evidence="7">
    <location>
        <begin position="1277"/>
        <end position="1318"/>
    </location>
</feature>
<dbReference type="PROSITE" id="PS00109">
    <property type="entry name" value="PROTEIN_KINASE_TYR"/>
    <property type="match status" value="1"/>
</dbReference>
<keyword evidence="3 8" id="KW-1133">Transmembrane helix</keyword>
<feature type="domain" description="Protein kinase" evidence="10">
    <location>
        <begin position="882"/>
        <end position="1167"/>
    </location>
</feature>
<dbReference type="Proteomes" id="UP000308267">
    <property type="component" value="Unassembled WGS sequence"/>
</dbReference>
<dbReference type="GO" id="GO:0005886">
    <property type="term" value="C:plasma membrane"/>
    <property type="evidence" value="ECO:0007669"/>
    <property type="project" value="TreeGrafter"/>
</dbReference>
<dbReference type="InterPro" id="IPR001245">
    <property type="entry name" value="Ser-Thr/Tyr_kinase_cat_dom"/>
</dbReference>